<evidence type="ECO:0000313" key="2">
    <source>
        <dbReference type="EnsemblPlants" id="KRH10343"/>
    </source>
</evidence>
<organism evidence="1">
    <name type="scientific">Glycine max</name>
    <name type="common">Soybean</name>
    <name type="synonym">Glycine hispida</name>
    <dbReference type="NCBI Taxonomy" id="3847"/>
    <lineage>
        <taxon>Eukaryota</taxon>
        <taxon>Viridiplantae</taxon>
        <taxon>Streptophyta</taxon>
        <taxon>Embryophyta</taxon>
        <taxon>Tracheophyta</taxon>
        <taxon>Spermatophyta</taxon>
        <taxon>Magnoliopsida</taxon>
        <taxon>eudicotyledons</taxon>
        <taxon>Gunneridae</taxon>
        <taxon>Pentapetalae</taxon>
        <taxon>rosids</taxon>
        <taxon>fabids</taxon>
        <taxon>Fabales</taxon>
        <taxon>Fabaceae</taxon>
        <taxon>Papilionoideae</taxon>
        <taxon>50 kb inversion clade</taxon>
        <taxon>NPAAA clade</taxon>
        <taxon>indigoferoid/millettioid clade</taxon>
        <taxon>Phaseoleae</taxon>
        <taxon>Glycine</taxon>
        <taxon>Glycine subgen. Soja</taxon>
    </lineage>
</organism>
<gene>
    <name evidence="1" type="ORF">GLYMA_15G043100</name>
</gene>
<dbReference type="EMBL" id="CM000848">
    <property type="protein sequence ID" value="KRH10343.1"/>
    <property type="molecule type" value="Genomic_DNA"/>
</dbReference>
<dbReference type="AlphaFoldDB" id="A0A0R0FWS8"/>
<reference evidence="1" key="3">
    <citation type="submission" date="2018-07" db="EMBL/GenBank/DDBJ databases">
        <title>WGS assembly of Glycine max.</title>
        <authorList>
            <person name="Schmutz J."/>
            <person name="Cannon S."/>
            <person name="Schlueter J."/>
            <person name="Ma J."/>
            <person name="Mitros T."/>
            <person name="Nelson W."/>
            <person name="Hyten D."/>
            <person name="Song Q."/>
            <person name="Thelen J."/>
            <person name="Cheng J."/>
            <person name="Xu D."/>
            <person name="Hellsten U."/>
            <person name="May G."/>
            <person name="Yu Y."/>
            <person name="Sakurai T."/>
            <person name="Umezawa T."/>
            <person name="Bhattacharyya M."/>
            <person name="Sandhu D."/>
            <person name="Valliyodan B."/>
            <person name="Lindquist E."/>
            <person name="Peto M."/>
            <person name="Grant D."/>
            <person name="Shu S."/>
            <person name="Goodstein D."/>
            <person name="Barry K."/>
            <person name="Futrell-Griggs M."/>
            <person name="Abernathy B."/>
            <person name="Du J."/>
            <person name="Tian Z."/>
            <person name="Zhu L."/>
            <person name="Gill N."/>
            <person name="Joshi T."/>
            <person name="Libault M."/>
            <person name="Sethuraman A."/>
            <person name="Zhang X."/>
            <person name="Shinozaki K."/>
            <person name="Nguyen H."/>
            <person name="Wing R."/>
            <person name="Cregan P."/>
            <person name="Specht J."/>
            <person name="Grimwood J."/>
            <person name="Rokhsar D."/>
            <person name="Stacey G."/>
            <person name="Shoemaker R."/>
            <person name="Jackson S."/>
        </authorList>
    </citation>
    <scope>NUCLEOTIDE SEQUENCE</scope>
    <source>
        <tissue evidence="1">Callus</tissue>
    </source>
</reference>
<reference evidence="2" key="2">
    <citation type="submission" date="2018-02" db="UniProtKB">
        <authorList>
            <consortium name="EnsemblPlants"/>
        </authorList>
    </citation>
    <scope>IDENTIFICATION</scope>
    <source>
        <strain evidence="2">Williams 82</strain>
    </source>
</reference>
<dbReference type="OMA" id="HNSNIEC"/>
<evidence type="ECO:0000313" key="3">
    <source>
        <dbReference type="Proteomes" id="UP000008827"/>
    </source>
</evidence>
<sequence length="127" mass="14682">MVNFGPVGFGRVLATSKSKVGHEYGSMTPTFVNLNKWPESEVVDRFSCRQMYLRSYKFSREKKVGVTEKTLKCFDKLKEKVVCVRNKLNLKNKYKVLMRATDVTYAAFSIFQSFLPCSAKFDVLHDF</sequence>
<reference evidence="1 2" key="1">
    <citation type="journal article" date="2010" name="Nature">
        <title>Genome sequence of the palaeopolyploid soybean.</title>
        <authorList>
            <person name="Schmutz J."/>
            <person name="Cannon S.B."/>
            <person name="Schlueter J."/>
            <person name="Ma J."/>
            <person name="Mitros T."/>
            <person name="Nelson W."/>
            <person name="Hyten D.L."/>
            <person name="Song Q."/>
            <person name="Thelen J.J."/>
            <person name="Cheng J."/>
            <person name="Xu D."/>
            <person name="Hellsten U."/>
            <person name="May G.D."/>
            <person name="Yu Y."/>
            <person name="Sakurai T."/>
            <person name="Umezawa T."/>
            <person name="Bhattacharyya M.K."/>
            <person name="Sandhu D."/>
            <person name="Valliyodan B."/>
            <person name="Lindquist E."/>
            <person name="Peto M."/>
            <person name="Grant D."/>
            <person name="Shu S."/>
            <person name="Goodstein D."/>
            <person name="Barry K."/>
            <person name="Futrell-Griggs M."/>
            <person name="Abernathy B."/>
            <person name="Du J."/>
            <person name="Tian Z."/>
            <person name="Zhu L."/>
            <person name="Gill N."/>
            <person name="Joshi T."/>
            <person name="Libault M."/>
            <person name="Sethuraman A."/>
            <person name="Zhang X.-C."/>
            <person name="Shinozaki K."/>
            <person name="Nguyen H.T."/>
            <person name="Wing R.A."/>
            <person name="Cregan P."/>
            <person name="Specht J."/>
            <person name="Grimwood J."/>
            <person name="Rokhsar D."/>
            <person name="Stacey G."/>
            <person name="Shoemaker R.C."/>
            <person name="Jackson S.A."/>
        </authorList>
    </citation>
    <scope>NUCLEOTIDE SEQUENCE [LARGE SCALE GENOMIC DNA]</scope>
    <source>
        <strain evidence="2">cv. Williams 82</strain>
        <tissue evidence="1">Callus</tissue>
    </source>
</reference>
<dbReference type="EnsemblPlants" id="KRH10343">
    <property type="protein sequence ID" value="KRH10343"/>
    <property type="gene ID" value="GLYMA_15G043100"/>
</dbReference>
<name>A0A0R0FWS8_SOYBN</name>
<dbReference type="PANTHER" id="PTHR35304:SF10">
    <property type="entry name" value="TRANSMEMBRANE PROTEIN"/>
    <property type="match status" value="1"/>
</dbReference>
<accession>A0A0R0FWS8</accession>
<dbReference type="InParanoid" id="A0A0R0FWS8"/>
<dbReference type="PANTHER" id="PTHR35304">
    <property type="entry name" value="OS05G0120300 PROTEIN-RELATED"/>
    <property type="match status" value="1"/>
</dbReference>
<dbReference type="Proteomes" id="UP000008827">
    <property type="component" value="Chromosome 15"/>
</dbReference>
<proteinExistence type="predicted"/>
<evidence type="ECO:0000313" key="1">
    <source>
        <dbReference type="EMBL" id="KRH10343.1"/>
    </source>
</evidence>
<keyword evidence="3" id="KW-1185">Reference proteome</keyword>
<protein>
    <submittedName>
        <fullName evidence="1 2">Uncharacterized protein</fullName>
    </submittedName>
</protein>
<dbReference type="Gramene" id="KRH10343">
    <property type="protein sequence ID" value="KRH10343"/>
    <property type="gene ID" value="GLYMA_15G043100"/>
</dbReference>